<organism evidence="3 4">
    <name type="scientific">Trichobilharzia regenti</name>
    <name type="common">Nasal bird schistosome</name>
    <dbReference type="NCBI Taxonomy" id="157069"/>
    <lineage>
        <taxon>Eukaryota</taxon>
        <taxon>Metazoa</taxon>
        <taxon>Spiralia</taxon>
        <taxon>Lophotrochozoa</taxon>
        <taxon>Platyhelminthes</taxon>
        <taxon>Trematoda</taxon>
        <taxon>Digenea</taxon>
        <taxon>Strigeidida</taxon>
        <taxon>Schistosomatoidea</taxon>
        <taxon>Schistosomatidae</taxon>
        <taxon>Trichobilharzia</taxon>
    </lineage>
</organism>
<evidence type="ECO:0000313" key="4">
    <source>
        <dbReference type="WBParaSite" id="TREG1_129860.1"/>
    </source>
</evidence>
<feature type="region of interest" description="Disordered" evidence="1">
    <location>
        <begin position="40"/>
        <end position="112"/>
    </location>
</feature>
<name>A0AA85J6N9_TRIRE</name>
<evidence type="ECO:0000256" key="1">
    <source>
        <dbReference type="SAM" id="MobiDB-lite"/>
    </source>
</evidence>
<feature type="chain" id="PRO_5041707600" evidence="2">
    <location>
        <begin position="29"/>
        <end position="145"/>
    </location>
</feature>
<feature type="signal peptide" evidence="2">
    <location>
        <begin position="1"/>
        <end position="28"/>
    </location>
</feature>
<keyword evidence="2" id="KW-0732">Signal</keyword>
<keyword evidence="3" id="KW-1185">Reference proteome</keyword>
<reference evidence="3" key="1">
    <citation type="submission" date="2022-06" db="EMBL/GenBank/DDBJ databases">
        <authorList>
            <person name="Berger JAMES D."/>
            <person name="Berger JAMES D."/>
        </authorList>
    </citation>
    <scope>NUCLEOTIDE SEQUENCE [LARGE SCALE GENOMIC DNA]</scope>
</reference>
<feature type="compositionally biased region" description="Basic and acidic residues" evidence="1">
    <location>
        <begin position="68"/>
        <end position="79"/>
    </location>
</feature>
<dbReference type="WBParaSite" id="TREG1_129860.1">
    <property type="protein sequence ID" value="TREG1_129860.1"/>
    <property type="gene ID" value="TREG1_129860"/>
</dbReference>
<dbReference type="PROSITE" id="PS51257">
    <property type="entry name" value="PROKAR_LIPOPROTEIN"/>
    <property type="match status" value="1"/>
</dbReference>
<dbReference type="AlphaFoldDB" id="A0AA85J6N9"/>
<proteinExistence type="predicted"/>
<accession>A0AA85J6N9</accession>
<evidence type="ECO:0000256" key="2">
    <source>
        <dbReference type="SAM" id="SignalP"/>
    </source>
</evidence>
<reference evidence="4" key="2">
    <citation type="submission" date="2023-11" db="UniProtKB">
        <authorList>
            <consortium name="WormBaseParasite"/>
        </authorList>
    </citation>
    <scope>IDENTIFICATION</scope>
</reference>
<sequence length="145" mass="15703">MKPAKLIHLIFCRMLRVLCLVLIGVVSCNVQRPPTVLILLPVPPTNKDTPKSPTKPAAASNAGTQTAETKDQPNKKDGSNETNATAVVKTPAKEVGKVENAMRIPPPPIRGPELNLRPGKICDLKSSHNTIKNELWMICQPVVCV</sequence>
<protein>
    <submittedName>
        <fullName evidence="4">Uncharacterized protein</fullName>
    </submittedName>
</protein>
<evidence type="ECO:0000313" key="3">
    <source>
        <dbReference type="Proteomes" id="UP000050795"/>
    </source>
</evidence>
<dbReference type="Proteomes" id="UP000050795">
    <property type="component" value="Unassembled WGS sequence"/>
</dbReference>